<accession>A0A0E0HBL9</accession>
<reference evidence="2" key="1">
    <citation type="submission" date="2015-04" db="UniProtKB">
        <authorList>
            <consortium name="EnsemblPlants"/>
        </authorList>
    </citation>
    <scope>IDENTIFICATION</scope>
    <source>
        <strain evidence="2">SL10</strain>
    </source>
</reference>
<evidence type="ECO:0000256" key="1">
    <source>
        <dbReference type="SAM" id="MobiDB-lite"/>
    </source>
</evidence>
<organism evidence="2">
    <name type="scientific">Oryza nivara</name>
    <name type="common">Indian wild rice</name>
    <name type="synonym">Oryza sativa f. spontanea</name>
    <dbReference type="NCBI Taxonomy" id="4536"/>
    <lineage>
        <taxon>Eukaryota</taxon>
        <taxon>Viridiplantae</taxon>
        <taxon>Streptophyta</taxon>
        <taxon>Embryophyta</taxon>
        <taxon>Tracheophyta</taxon>
        <taxon>Spermatophyta</taxon>
        <taxon>Magnoliopsida</taxon>
        <taxon>Liliopsida</taxon>
        <taxon>Poales</taxon>
        <taxon>Poaceae</taxon>
        <taxon>BOP clade</taxon>
        <taxon>Oryzoideae</taxon>
        <taxon>Oryzeae</taxon>
        <taxon>Oryzinae</taxon>
        <taxon>Oryza</taxon>
    </lineage>
</organism>
<feature type="compositionally biased region" description="Polar residues" evidence="1">
    <location>
        <begin position="34"/>
        <end position="43"/>
    </location>
</feature>
<feature type="region of interest" description="Disordered" evidence="1">
    <location>
        <begin position="31"/>
        <end position="64"/>
    </location>
</feature>
<evidence type="ECO:0000313" key="3">
    <source>
        <dbReference type="Proteomes" id="UP000006591"/>
    </source>
</evidence>
<protein>
    <submittedName>
        <fullName evidence="2">Uncharacterized protein</fullName>
    </submittedName>
</protein>
<reference evidence="2" key="2">
    <citation type="submission" date="2018-04" db="EMBL/GenBank/DDBJ databases">
        <title>OnivRS2 (Oryza nivara Reference Sequence Version 2).</title>
        <authorList>
            <person name="Zhang J."/>
            <person name="Kudrna D."/>
            <person name="Lee S."/>
            <person name="Talag J."/>
            <person name="Rajasekar S."/>
            <person name="Welchert J."/>
            <person name="Hsing Y.-I."/>
            <person name="Wing R.A."/>
        </authorList>
    </citation>
    <scope>NUCLEOTIDE SEQUENCE [LARGE SCALE GENOMIC DNA]</scope>
    <source>
        <strain evidence="2">SL10</strain>
    </source>
</reference>
<proteinExistence type="predicted"/>
<dbReference type="Gramene" id="ONIVA05G09400.1">
    <property type="protein sequence ID" value="ONIVA05G09400.1"/>
    <property type="gene ID" value="ONIVA05G09400"/>
</dbReference>
<dbReference type="HOGENOM" id="CLU_2430799_0_0_1"/>
<evidence type="ECO:0000313" key="2">
    <source>
        <dbReference type="EnsemblPlants" id="ONIVA05G09400.1"/>
    </source>
</evidence>
<dbReference type="AlphaFoldDB" id="A0A0E0HBL9"/>
<sequence>MSVLSHNQLPTLVQIYARRRREGFWRLFLPDSRPATTAGSSSPVEPRPRAAAARPRPWTTADSRHPRLPNVVELVSRLHGSMAAGQCKWIV</sequence>
<name>A0A0E0HBL9_ORYNI</name>
<dbReference type="Proteomes" id="UP000006591">
    <property type="component" value="Chromosome 5"/>
</dbReference>
<keyword evidence="3" id="KW-1185">Reference proteome</keyword>
<dbReference type="EnsemblPlants" id="ONIVA05G09400.1">
    <property type="protein sequence ID" value="ONIVA05G09400.1"/>
    <property type="gene ID" value="ONIVA05G09400"/>
</dbReference>